<proteinExistence type="predicted"/>
<gene>
    <name evidence="2" type="ORF">ACHAXA_008238</name>
</gene>
<dbReference type="AlphaFoldDB" id="A0ABD3RH97"/>
<accession>A0ABD3RH97</accession>
<evidence type="ECO:0000313" key="3">
    <source>
        <dbReference type="Proteomes" id="UP001530377"/>
    </source>
</evidence>
<organism evidence="2 3">
    <name type="scientific">Cyclostephanos tholiformis</name>
    <dbReference type="NCBI Taxonomy" id="382380"/>
    <lineage>
        <taxon>Eukaryota</taxon>
        <taxon>Sar</taxon>
        <taxon>Stramenopiles</taxon>
        <taxon>Ochrophyta</taxon>
        <taxon>Bacillariophyta</taxon>
        <taxon>Coscinodiscophyceae</taxon>
        <taxon>Thalassiosirophycidae</taxon>
        <taxon>Stephanodiscales</taxon>
        <taxon>Stephanodiscaceae</taxon>
        <taxon>Cyclostephanos</taxon>
    </lineage>
</organism>
<sequence length="144" mass="15752">MGSPCIDIDMNLMSSPDPSERDGGSGDDNIGVLPTPTHSAVDDRPLNGDALNDQATTLDVNVDDRSHPSHSNSNHALQSTTEGEIPHDYERMIADDLTTRHYEAMTMTAMVESWMEELHTMNVKNSILLDDLVKLGADSVEECL</sequence>
<dbReference type="EMBL" id="JALLPB020000720">
    <property type="protein sequence ID" value="KAL3806850.1"/>
    <property type="molecule type" value="Genomic_DNA"/>
</dbReference>
<comment type="caution">
    <text evidence="2">The sequence shown here is derived from an EMBL/GenBank/DDBJ whole genome shotgun (WGS) entry which is preliminary data.</text>
</comment>
<reference evidence="2 3" key="1">
    <citation type="submission" date="2024-10" db="EMBL/GenBank/DDBJ databases">
        <title>Updated reference genomes for cyclostephanoid diatoms.</title>
        <authorList>
            <person name="Roberts W.R."/>
            <person name="Alverson A.J."/>
        </authorList>
    </citation>
    <scope>NUCLEOTIDE SEQUENCE [LARGE SCALE GENOMIC DNA]</scope>
    <source>
        <strain evidence="2 3">AJA228-03</strain>
    </source>
</reference>
<evidence type="ECO:0000313" key="2">
    <source>
        <dbReference type="EMBL" id="KAL3806850.1"/>
    </source>
</evidence>
<protein>
    <submittedName>
        <fullName evidence="2">Uncharacterized protein</fullName>
    </submittedName>
</protein>
<dbReference type="Proteomes" id="UP001530377">
    <property type="component" value="Unassembled WGS sequence"/>
</dbReference>
<keyword evidence="3" id="KW-1185">Reference proteome</keyword>
<feature type="compositionally biased region" description="Polar residues" evidence="1">
    <location>
        <begin position="69"/>
        <end position="82"/>
    </location>
</feature>
<name>A0ABD3RH97_9STRA</name>
<evidence type="ECO:0000256" key="1">
    <source>
        <dbReference type="SAM" id="MobiDB-lite"/>
    </source>
</evidence>
<feature type="region of interest" description="Disordered" evidence="1">
    <location>
        <begin position="1"/>
        <end position="87"/>
    </location>
</feature>